<proteinExistence type="predicted"/>
<name>A0A1A5ZTD4_9TREE</name>
<sequence length="339" mass="39311">MRLWTYLETLRQARAHVNAGTDHRSRPVPNHSIPLNPKDWLIDLSPGTDYDDKPDVKVYLRTLGRALAPYLRGDEVQVEAGRSYLAEEMREGRGVFVLPSDLQSTPHNALNNPYYLSTTAPEQSWTELNSRGWWYFASLTPVLMRTRCFMDKQGGRPGEKFVMTRRTNITELKEKNPGLKFEFVKTNIRAPLLPGVTPPAAYSDRFTLLISQLYRTNIHPALRYHFLCVADIEEIEEHMDAMLDMYNYYDVPSIWSDGGRPGVIMRGWYPQALEPNESWEAVDRHRVVFLDGWTEEMRQMRANDIEKIRGYNSDDEEDEAARAVRYENISATISYQGRR</sequence>
<dbReference type="EMBL" id="KI894038">
    <property type="protein sequence ID" value="OBR81072.1"/>
    <property type="molecule type" value="Genomic_DNA"/>
</dbReference>
<dbReference type="VEuPathDB" id="FungiDB:I303_08454"/>
<accession>A0A1A5ZTD4</accession>
<dbReference type="AlphaFoldDB" id="A0A1A5ZTD4"/>
<reference evidence="1" key="1">
    <citation type="submission" date="2013-07" db="EMBL/GenBank/DDBJ databases">
        <title>The Genome Sequence of Cryptococcus dejecticola CBS10117.</title>
        <authorList>
            <consortium name="The Broad Institute Genome Sequencing Platform"/>
            <person name="Cuomo C."/>
            <person name="Litvintseva A."/>
            <person name="Chen Y."/>
            <person name="Heitman J."/>
            <person name="Sun S."/>
            <person name="Springer D."/>
            <person name="Dromer F."/>
            <person name="Young S.K."/>
            <person name="Zeng Q."/>
            <person name="Gargeya S."/>
            <person name="Fitzgerald M."/>
            <person name="Abouelleil A."/>
            <person name="Alvarado L."/>
            <person name="Berlin A.M."/>
            <person name="Chapman S.B."/>
            <person name="Dewar J."/>
            <person name="Goldberg J."/>
            <person name="Griggs A."/>
            <person name="Gujja S."/>
            <person name="Hansen M."/>
            <person name="Howarth C."/>
            <person name="Imamovic A."/>
            <person name="Larimer J."/>
            <person name="McCowan C."/>
            <person name="Murphy C."/>
            <person name="Pearson M."/>
            <person name="Priest M."/>
            <person name="Roberts A."/>
            <person name="Saif S."/>
            <person name="Shea T."/>
            <person name="Sykes S."/>
            <person name="Wortman J."/>
            <person name="Nusbaum C."/>
            <person name="Birren B."/>
        </authorList>
    </citation>
    <scope>NUCLEOTIDE SEQUENCE [LARGE SCALE GENOMIC DNA]</scope>
    <source>
        <strain evidence="1">CBS 10117</strain>
    </source>
</reference>
<organism evidence="1">
    <name type="scientific">Kwoniella dejecticola CBS 10117</name>
    <dbReference type="NCBI Taxonomy" id="1296121"/>
    <lineage>
        <taxon>Eukaryota</taxon>
        <taxon>Fungi</taxon>
        <taxon>Dikarya</taxon>
        <taxon>Basidiomycota</taxon>
        <taxon>Agaricomycotina</taxon>
        <taxon>Tremellomycetes</taxon>
        <taxon>Tremellales</taxon>
        <taxon>Cryptococcaceae</taxon>
        <taxon>Kwoniella</taxon>
    </lineage>
</organism>
<protein>
    <submittedName>
        <fullName evidence="1">Uncharacterized protein</fullName>
    </submittedName>
</protein>
<evidence type="ECO:0000313" key="1">
    <source>
        <dbReference type="EMBL" id="OBR81072.1"/>
    </source>
</evidence>
<dbReference type="OrthoDB" id="2559243at2759"/>
<gene>
    <name evidence="1" type="ORF">I303_08454</name>
</gene>